<keyword evidence="2" id="KW-0464">Manganese</keyword>
<dbReference type="GO" id="GO:0046872">
    <property type="term" value="F:metal ion binding"/>
    <property type="evidence" value="ECO:0007669"/>
    <property type="project" value="UniProtKB-KW"/>
</dbReference>
<feature type="binding site" evidence="2">
    <location>
        <position position="106"/>
    </location>
    <ligand>
        <name>Mn(2+)</name>
        <dbReference type="ChEBI" id="CHEBI:29035"/>
        <label>2</label>
    </ligand>
</feature>
<dbReference type="InterPro" id="IPR002933">
    <property type="entry name" value="Peptidase_M20"/>
</dbReference>
<feature type="binding site" evidence="2">
    <location>
        <position position="168"/>
    </location>
    <ligand>
        <name>Mn(2+)</name>
        <dbReference type="ChEBI" id="CHEBI:29035"/>
        <label>2</label>
    </ligand>
</feature>
<comment type="caution">
    <text evidence="4">The sequence shown here is derived from an EMBL/GenBank/DDBJ whole genome shotgun (WGS) entry which is preliminary data.</text>
</comment>
<keyword evidence="5" id="KW-1185">Reference proteome</keyword>
<evidence type="ECO:0000313" key="4">
    <source>
        <dbReference type="EMBL" id="KAB3528820.1"/>
    </source>
</evidence>
<evidence type="ECO:0000256" key="1">
    <source>
        <dbReference type="ARBA" id="ARBA00022801"/>
    </source>
</evidence>
<evidence type="ECO:0000259" key="3">
    <source>
        <dbReference type="Pfam" id="PF07687"/>
    </source>
</evidence>
<evidence type="ECO:0000313" key="5">
    <source>
        <dbReference type="Proteomes" id="UP000465601"/>
    </source>
</evidence>
<dbReference type="Gene3D" id="3.40.630.10">
    <property type="entry name" value="Zn peptidases"/>
    <property type="match status" value="1"/>
</dbReference>
<dbReference type="GO" id="GO:0019877">
    <property type="term" value="P:diaminopimelate biosynthetic process"/>
    <property type="evidence" value="ECO:0007669"/>
    <property type="project" value="UniProtKB-ARBA"/>
</dbReference>
<dbReference type="PIRSF" id="PIRSF005962">
    <property type="entry name" value="Pept_M20D_amidohydro"/>
    <property type="match status" value="1"/>
</dbReference>
<dbReference type="GO" id="GO:0050118">
    <property type="term" value="F:N-acetyldiaminopimelate deacetylase activity"/>
    <property type="evidence" value="ECO:0007669"/>
    <property type="project" value="UniProtKB-ARBA"/>
</dbReference>
<proteinExistence type="predicted"/>
<dbReference type="InterPro" id="IPR011650">
    <property type="entry name" value="Peptidase_M20_dimer"/>
</dbReference>
<dbReference type="Pfam" id="PF01546">
    <property type="entry name" value="Peptidase_M20"/>
    <property type="match status" value="1"/>
</dbReference>
<dbReference type="OrthoDB" id="9776731at2"/>
<organism evidence="4 5">
    <name type="scientific">Alkaliphilus serpentinus</name>
    <dbReference type="NCBI Taxonomy" id="1482731"/>
    <lineage>
        <taxon>Bacteria</taxon>
        <taxon>Bacillati</taxon>
        <taxon>Bacillota</taxon>
        <taxon>Clostridia</taxon>
        <taxon>Peptostreptococcales</taxon>
        <taxon>Natronincolaceae</taxon>
        <taxon>Alkaliphilus</taxon>
    </lineage>
</organism>
<name>A0A833HMM4_9FIRM</name>
<dbReference type="InterPro" id="IPR017439">
    <property type="entry name" value="Amidohydrolase"/>
</dbReference>
<dbReference type="EMBL" id="WBZB01000039">
    <property type="protein sequence ID" value="KAB3528820.1"/>
    <property type="molecule type" value="Genomic_DNA"/>
</dbReference>
<dbReference type="RefSeq" id="WP_151866376.1">
    <property type="nucleotide sequence ID" value="NZ_WBZB01000039.1"/>
</dbReference>
<dbReference type="PANTHER" id="PTHR11014">
    <property type="entry name" value="PEPTIDASE M20 FAMILY MEMBER"/>
    <property type="match status" value="1"/>
</dbReference>
<dbReference type="CDD" id="cd03886">
    <property type="entry name" value="M20_Acy1"/>
    <property type="match status" value="1"/>
</dbReference>
<dbReference type="PANTHER" id="PTHR11014:SF63">
    <property type="entry name" value="METALLOPEPTIDASE, PUTATIVE (AFU_ORTHOLOGUE AFUA_6G09600)-RELATED"/>
    <property type="match status" value="1"/>
</dbReference>
<comment type="cofactor">
    <cofactor evidence="2">
        <name>Mn(2+)</name>
        <dbReference type="ChEBI" id="CHEBI:29035"/>
    </cofactor>
    <text evidence="2">The Mn(2+) ion enhances activity.</text>
</comment>
<gene>
    <name evidence="4" type="ORF">F8153_10875</name>
</gene>
<sequence>MKFNTADLYKEVLGIFDWLIEIRRDFHRNPELSTKETRTKEKIIEYLKEMGIEYSTFINHHGVVAIIHGSKGGKTIGLRADMDALPMEDLKKTPYSSSKKGVMHSCGHDAHMTILLGAAKILNNHRDSLSGKVKLIFQPAEETIGGAKPMIEDGVLENPKVEAIFGLHVSSELPVGKIALRYGQMNAQSDTIGIKVKGTSSHGAYPHGGHDSIVIAAHIISALQTIIARDVDPRDSAVISLGTISGGAQNNILAEMVEMGGTVRTINPTTREMVLKRVQEVVTGVATSLGGEGHLNIEEGYIALINHDPLVKLVEENSIEFLGKENTINISKVSLGVEDFAYFTEALPGVFFVLGSGNPDKGIVHCGHTQHFDIDEDCLKIGVMMQILNTLKALGGKIK</sequence>
<dbReference type="FunFam" id="3.30.70.360:FF:000001">
    <property type="entry name" value="N-acetyldiaminopimelate deacetylase"/>
    <property type="match status" value="1"/>
</dbReference>
<dbReference type="Proteomes" id="UP000465601">
    <property type="component" value="Unassembled WGS sequence"/>
</dbReference>
<keyword evidence="2" id="KW-0479">Metal-binding</keyword>
<feature type="binding site" evidence="2">
    <location>
        <position position="108"/>
    </location>
    <ligand>
        <name>Mn(2+)</name>
        <dbReference type="ChEBI" id="CHEBI:29035"/>
        <label>2</label>
    </ligand>
</feature>
<dbReference type="NCBIfam" id="TIGR01891">
    <property type="entry name" value="amidohydrolases"/>
    <property type="match status" value="1"/>
</dbReference>
<feature type="domain" description="Peptidase M20 dimerisation" evidence="3">
    <location>
        <begin position="194"/>
        <end position="283"/>
    </location>
</feature>
<dbReference type="Pfam" id="PF07687">
    <property type="entry name" value="M20_dimer"/>
    <property type="match status" value="1"/>
</dbReference>
<evidence type="ECO:0000256" key="2">
    <source>
        <dbReference type="PIRSR" id="PIRSR005962-1"/>
    </source>
</evidence>
<dbReference type="SUPFAM" id="SSF55031">
    <property type="entry name" value="Bacterial exopeptidase dimerisation domain"/>
    <property type="match status" value="1"/>
</dbReference>
<accession>A0A833HMM4</accession>
<feature type="binding site" evidence="2">
    <location>
        <position position="368"/>
    </location>
    <ligand>
        <name>Mn(2+)</name>
        <dbReference type="ChEBI" id="CHEBI:29035"/>
        <label>2</label>
    </ligand>
</feature>
<reference evidence="4 5" key="1">
    <citation type="submission" date="2019-10" db="EMBL/GenBank/DDBJ databases">
        <title>Alkaliphilus serpentinus sp. nov. and Alkaliphilus pronyensis sp. nov., two novel anaerobic alkaliphilic species isolated from the serpentinized-hosted hydrothermal field of the Prony Bay (New Caledonia).</title>
        <authorList>
            <person name="Postec A."/>
        </authorList>
    </citation>
    <scope>NUCLEOTIDE SEQUENCE [LARGE SCALE GENOMIC DNA]</scope>
    <source>
        <strain evidence="4 5">LacT</strain>
    </source>
</reference>
<dbReference type="Gene3D" id="3.30.70.360">
    <property type="match status" value="1"/>
</dbReference>
<dbReference type="AlphaFoldDB" id="A0A833HMM4"/>
<keyword evidence="1 4" id="KW-0378">Hydrolase</keyword>
<feature type="binding site" evidence="2">
    <location>
        <position position="142"/>
    </location>
    <ligand>
        <name>Mn(2+)</name>
        <dbReference type="ChEBI" id="CHEBI:29035"/>
        <label>2</label>
    </ligand>
</feature>
<dbReference type="InterPro" id="IPR036264">
    <property type="entry name" value="Bact_exopeptidase_dim_dom"/>
</dbReference>
<dbReference type="SUPFAM" id="SSF53187">
    <property type="entry name" value="Zn-dependent exopeptidases"/>
    <property type="match status" value="1"/>
</dbReference>
<protein>
    <submittedName>
        <fullName evidence="4">Amidohydrolase</fullName>
    </submittedName>
</protein>